<evidence type="ECO:0000259" key="2">
    <source>
        <dbReference type="PROSITE" id="PS50112"/>
    </source>
</evidence>
<dbReference type="SUPFAM" id="SSF57997">
    <property type="entry name" value="Tropomyosin"/>
    <property type="match status" value="1"/>
</dbReference>
<dbReference type="InterPro" id="IPR000014">
    <property type="entry name" value="PAS"/>
</dbReference>
<dbReference type="RefSeq" id="WP_018976206.1">
    <property type="nucleotide sequence ID" value="NZ_BMLN01000006.1"/>
</dbReference>
<feature type="coiled-coil region" evidence="1">
    <location>
        <begin position="119"/>
        <end position="167"/>
    </location>
</feature>
<dbReference type="InterPro" id="IPR035965">
    <property type="entry name" value="PAS-like_dom_sf"/>
</dbReference>
<keyword evidence="1" id="KW-0175">Coiled coil</keyword>
<evidence type="ECO:0000256" key="1">
    <source>
        <dbReference type="SAM" id="Coils"/>
    </source>
</evidence>
<dbReference type="NCBIfam" id="TIGR00229">
    <property type="entry name" value="sensory_box"/>
    <property type="match status" value="1"/>
</dbReference>
<dbReference type="PROSITE" id="PS50112">
    <property type="entry name" value="PAS"/>
    <property type="match status" value="1"/>
</dbReference>
<comment type="caution">
    <text evidence="3">The sequence shown here is derived from an EMBL/GenBank/DDBJ whole genome shotgun (WGS) entry which is preliminary data.</text>
</comment>
<name>A0ABQ2L3U9_9BACL</name>
<organism evidence="3 4">
    <name type="scientific">Saccharibacillus kuerlensis</name>
    <dbReference type="NCBI Taxonomy" id="459527"/>
    <lineage>
        <taxon>Bacteria</taxon>
        <taxon>Bacillati</taxon>
        <taxon>Bacillota</taxon>
        <taxon>Bacilli</taxon>
        <taxon>Bacillales</taxon>
        <taxon>Paenibacillaceae</taxon>
        <taxon>Saccharibacillus</taxon>
    </lineage>
</organism>
<dbReference type="EMBL" id="BMLN01000006">
    <property type="protein sequence ID" value="GGO01527.1"/>
    <property type="molecule type" value="Genomic_DNA"/>
</dbReference>
<reference evidence="4" key="1">
    <citation type="journal article" date="2019" name="Int. J. Syst. Evol. Microbiol.">
        <title>The Global Catalogue of Microorganisms (GCM) 10K type strain sequencing project: providing services to taxonomists for standard genome sequencing and annotation.</title>
        <authorList>
            <consortium name="The Broad Institute Genomics Platform"/>
            <consortium name="The Broad Institute Genome Sequencing Center for Infectious Disease"/>
            <person name="Wu L."/>
            <person name="Ma J."/>
        </authorList>
    </citation>
    <scope>NUCLEOTIDE SEQUENCE [LARGE SCALE GENOMIC DNA]</scope>
    <source>
        <strain evidence="4">CGMCC 1.6964</strain>
    </source>
</reference>
<dbReference type="Gene3D" id="3.30.450.20">
    <property type="entry name" value="PAS domain"/>
    <property type="match status" value="1"/>
</dbReference>
<proteinExistence type="predicted"/>
<dbReference type="Proteomes" id="UP000606653">
    <property type="component" value="Unassembled WGS sequence"/>
</dbReference>
<protein>
    <recommendedName>
        <fullName evidence="2">PAS domain-containing protein</fullName>
    </recommendedName>
</protein>
<keyword evidence="4" id="KW-1185">Reference proteome</keyword>
<sequence length="169" mass="19494">MDNRLQEAPCGYLALSEDNRIIEVNQTLASLLGYEAETLKGMKIEYILAKSSRLLFQIYFTTLITLNGKLDEMFLSLYSLTEVETPVLLSAARRERAEGIHYECILFPLTRRIEYEKQLNKVESKVHNAYHRLQSVEQQLQQKEARLAELNDRLAAMEANVEHSNEDSV</sequence>
<feature type="domain" description="PAS" evidence="2">
    <location>
        <begin position="1"/>
        <end position="41"/>
    </location>
</feature>
<accession>A0ABQ2L3U9</accession>
<evidence type="ECO:0000313" key="3">
    <source>
        <dbReference type="EMBL" id="GGO01527.1"/>
    </source>
</evidence>
<gene>
    <name evidence="3" type="ORF">GCM10010969_23930</name>
</gene>
<dbReference type="CDD" id="cd00130">
    <property type="entry name" value="PAS"/>
    <property type="match status" value="1"/>
</dbReference>
<dbReference type="SUPFAM" id="SSF55785">
    <property type="entry name" value="PYP-like sensor domain (PAS domain)"/>
    <property type="match status" value="1"/>
</dbReference>
<dbReference type="Pfam" id="PF00989">
    <property type="entry name" value="PAS"/>
    <property type="match status" value="1"/>
</dbReference>
<evidence type="ECO:0000313" key="4">
    <source>
        <dbReference type="Proteomes" id="UP000606653"/>
    </source>
</evidence>
<dbReference type="InterPro" id="IPR013767">
    <property type="entry name" value="PAS_fold"/>
</dbReference>